<sequence length="59" mass="6775">MAGVDTRTVDYDYLMDELAELMGHASSSTTEKYIKFMNKMDDQIRTARAKNRKINGGWV</sequence>
<dbReference type="GO" id="GO:0015074">
    <property type="term" value="P:DNA integration"/>
    <property type="evidence" value="ECO:0007669"/>
    <property type="project" value="InterPro"/>
</dbReference>
<accession>Q1ZJ98</accession>
<dbReference type="AlphaFoldDB" id="Q1ZJ98"/>
<evidence type="ECO:0000313" key="1">
    <source>
        <dbReference type="EMBL" id="EAS62252.1"/>
    </source>
</evidence>
<dbReference type="GO" id="GO:0006310">
    <property type="term" value="P:DNA recombination"/>
    <property type="evidence" value="ECO:0007669"/>
    <property type="project" value="InterPro"/>
</dbReference>
<evidence type="ECO:0008006" key="3">
    <source>
        <dbReference type="Google" id="ProtNLM"/>
    </source>
</evidence>
<comment type="caution">
    <text evidence="1">The sequence shown here is derived from an EMBL/GenBank/DDBJ whole genome shotgun (WGS) entry which is preliminary data.</text>
</comment>
<dbReference type="Proteomes" id="UP000001603">
    <property type="component" value="Unassembled WGS sequence"/>
</dbReference>
<protein>
    <recommendedName>
        <fullName evidence="3">Integrase</fullName>
    </recommendedName>
</protein>
<evidence type="ECO:0000313" key="2">
    <source>
        <dbReference type="Proteomes" id="UP000001603"/>
    </source>
</evidence>
<reference evidence="1 2" key="1">
    <citation type="journal article" date="2009" name="Proc. Natl. Acad. Sci. U.S.A.">
        <title>The genomic basis of trophic strategy in marine bacteria.</title>
        <authorList>
            <person name="Lauro F.M."/>
            <person name="McDougald D."/>
            <person name="Thomas T."/>
            <person name="Williams T.J."/>
            <person name="Egan S."/>
            <person name="Rice S."/>
            <person name="DeMaere M.Z."/>
            <person name="Ting L."/>
            <person name="Ertan H."/>
            <person name="Johnson J."/>
            <person name="Ferriera S."/>
            <person name="Lapidus A."/>
            <person name="Anderson I."/>
            <person name="Kyrpides N."/>
            <person name="Munk A.C."/>
            <person name="Detter C."/>
            <person name="Han C.S."/>
            <person name="Brown M.V."/>
            <person name="Robb F.T."/>
            <person name="Kjelleberg S."/>
            <person name="Cavicchioli R."/>
        </authorList>
    </citation>
    <scope>NUCLEOTIDE SEQUENCE [LARGE SCALE GENOMIC DNA]</scope>
    <source>
        <strain evidence="1 2">S14</strain>
    </source>
</reference>
<organism evidence="1 2">
    <name type="scientific">Photobacterium angustum (strain S14 / CCUG 15956)</name>
    <name type="common">Vibrio sp. (strain S14 / CCUG 15956)</name>
    <dbReference type="NCBI Taxonomy" id="314292"/>
    <lineage>
        <taxon>Bacteria</taxon>
        <taxon>Pseudomonadati</taxon>
        <taxon>Pseudomonadota</taxon>
        <taxon>Gammaproteobacteria</taxon>
        <taxon>Vibrionales</taxon>
        <taxon>Vibrionaceae</taxon>
        <taxon>Photobacterium</taxon>
    </lineage>
</organism>
<dbReference type="HOGENOM" id="CLU_2956578_0_0_6"/>
<gene>
    <name evidence="1" type="ORF">VAS14_23173</name>
</gene>
<proteinExistence type="predicted"/>
<name>Q1ZJ98_PHOAS</name>
<dbReference type="GO" id="GO:0003677">
    <property type="term" value="F:DNA binding"/>
    <property type="evidence" value="ECO:0007669"/>
    <property type="project" value="InterPro"/>
</dbReference>
<dbReference type="Gene3D" id="1.10.443.10">
    <property type="entry name" value="Intergrase catalytic core"/>
    <property type="match status" value="1"/>
</dbReference>
<dbReference type="EMBL" id="AAOJ01000041">
    <property type="protein sequence ID" value="EAS62252.1"/>
    <property type="molecule type" value="Genomic_DNA"/>
</dbReference>
<dbReference type="InterPro" id="IPR013762">
    <property type="entry name" value="Integrase-like_cat_sf"/>
</dbReference>